<name>A0A9D4S7K0_DREPO</name>
<organism evidence="1 2">
    <name type="scientific">Dreissena polymorpha</name>
    <name type="common">Zebra mussel</name>
    <name type="synonym">Mytilus polymorpha</name>
    <dbReference type="NCBI Taxonomy" id="45954"/>
    <lineage>
        <taxon>Eukaryota</taxon>
        <taxon>Metazoa</taxon>
        <taxon>Spiralia</taxon>
        <taxon>Lophotrochozoa</taxon>
        <taxon>Mollusca</taxon>
        <taxon>Bivalvia</taxon>
        <taxon>Autobranchia</taxon>
        <taxon>Heteroconchia</taxon>
        <taxon>Euheterodonta</taxon>
        <taxon>Imparidentia</taxon>
        <taxon>Neoheterodontei</taxon>
        <taxon>Myida</taxon>
        <taxon>Dreissenoidea</taxon>
        <taxon>Dreissenidae</taxon>
        <taxon>Dreissena</taxon>
    </lineage>
</organism>
<dbReference type="AlphaFoldDB" id="A0A9D4S7K0"/>
<keyword evidence="2" id="KW-1185">Reference proteome</keyword>
<gene>
    <name evidence="1" type="ORF">DPMN_017682</name>
</gene>
<dbReference type="EMBL" id="JAIWYP010000001">
    <property type="protein sequence ID" value="KAH3893535.1"/>
    <property type="molecule type" value="Genomic_DNA"/>
</dbReference>
<evidence type="ECO:0000313" key="1">
    <source>
        <dbReference type="EMBL" id="KAH3893535.1"/>
    </source>
</evidence>
<protein>
    <submittedName>
        <fullName evidence="1">Uncharacterized protein</fullName>
    </submittedName>
</protein>
<proteinExistence type="predicted"/>
<dbReference type="Proteomes" id="UP000828390">
    <property type="component" value="Unassembled WGS sequence"/>
</dbReference>
<comment type="caution">
    <text evidence="1">The sequence shown here is derived from an EMBL/GenBank/DDBJ whole genome shotgun (WGS) entry which is preliminary data.</text>
</comment>
<reference evidence="1" key="2">
    <citation type="submission" date="2020-11" db="EMBL/GenBank/DDBJ databases">
        <authorList>
            <person name="McCartney M.A."/>
            <person name="Auch B."/>
            <person name="Kono T."/>
            <person name="Mallez S."/>
            <person name="Becker A."/>
            <person name="Gohl D.M."/>
            <person name="Silverstein K.A.T."/>
            <person name="Koren S."/>
            <person name="Bechman K.B."/>
            <person name="Herman A."/>
            <person name="Abrahante J.E."/>
            <person name="Garbe J."/>
        </authorList>
    </citation>
    <scope>NUCLEOTIDE SEQUENCE</scope>
    <source>
        <strain evidence="1">Duluth1</strain>
        <tissue evidence="1">Whole animal</tissue>
    </source>
</reference>
<sequence length="118" mass="13441">MGNEVLPFKFQGSMARTDGQTDRRTAEKTTISPRFSKSQCAKAMVFNRCSEVIMINILTKFYKDWMKTVTSTVYTNKLLADALMHDKRRTSYDHISSPCHFVTVKSLPLSPLDHPCSC</sequence>
<reference evidence="1" key="1">
    <citation type="journal article" date="2019" name="bioRxiv">
        <title>The Genome of the Zebra Mussel, Dreissena polymorpha: A Resource for Invasive Species Research.</title>
        <authorList>
            <person name="McCartney M.A."/>
            <person name="Auch B."/>
            <person name="Kono T."/>
            <person name="Mallez S."/>
            <person name="Zhang Y."/>
            <person name="Obille A."/>
            <person name="Becker A."/>
            <person name="Abrahante J.E."/>
            <person name="Garbe J."/>
            <person name="Badalamenti J.P."/>
            <person name="Herman A."/>
            <person name="Mangelson H."/>
            <person name="Liachko I."/>
            <person name="Sullivan S."/>
            <person name="Sone E.D."/>
            <person name="Koren S."/>
            <person name="Silverstein K.A.T."/>
            <person name="Beckman K.B."/>
            <person name="Gohl D.M."/>
        </authorList>
    </citation>
    <scope>NUCLEOTIDE SEQUENCE</scope>
    <source>
        <strain evidence="1">Duluth1</strain>
        <tissue evidence="1">Whole animal</tissue>
    </source>
</reference>
<evidence type="ECO:0000313" key="2">
    <source>
        <dbReference type="Proteomes" id="UP000828390"/>
    </source>
</evidence>
<accession>A0A9D4S7K0</accession>